<sequence>MEIIGRVTADATVSETKAGKKVVNFSIAINDTYKTKGSDEVQKITTYVNCAYWINPGIAPYLTKGSLVECNGRVGANAWTNKEGEVKASLTFHVNSIKLHGKPNGGSNTTAPVVPMSTASAALSEVAEDLPF</sequence>
<evidence type="ECO:0000313" key="4">
    <source>
        <dbReference type="EMBL" id="MBC6489672.1"/>
    </source>
</evidence>
<dbReference type="PIRSF" id="PIRSF002070">
    <property type="entry name" value="SSB"/>
    <property type="match status" value="1"/>
</dbReference>
<proteinExistence type="predicted"/>
<accession>A0ABR7M3S4</accession>
<evidence type="ECO:0000256" key="1">
    <source>
        <dbReference type="ARBA" id="ARBA00023125"/>
    </source>
</evidence>
<dbReference type="GO" id="GO:0003677">
    <property type="term" value="F:DNA binding"/>
    <property type="evidence" value="ECO:0007669"/>
    <property type="project" value="UniProtKB-KW"/>
</dbReference>
<dbReference type="InterPro" id="IPR011344">
    <property type="entry name" value="ssDNA-bd"/>
</dbReference>
<evidence type="ECO:0000256" key="2">
    <source>
        <dbReference type="PIRNR" id="PIRNR002070"/>
    </source>
</evidence>
<comment type="caution">
    <text evidence="4">The sequence shown here is derived from an EMBL/GenBank/DDBJ whole genome shotgun (WGS) entry which is preliminary data.</text>
</comment>
<dbReference type="EMBL" id="MBUA01000001">
    <property type="protein sequence ID" value="MBC6489672.1"/>
    <property type="molecule type" value="Genomic_DNA"/>
</dbReference>
<dbReference type="Gene3D" id="2.40.50.140">
    <property type="entry name" value="Nucleic acid-binding proteins"/>
    <property type="match status" value="1"/>
</dbReference>
<name>A0ABR7M3S4_9BACT</name>
<dbReference type="CDD" id="cd04496">
    <property type="entry name" value="SSB_OBF"/>
    <property type="match status" value="1"/>
</dbReference>
<dbReference type="Proteomes" id="UP000765802">
    <property type="component" value="Unassembled WGS sequence"/>
</dbReference>
<dbReference type="SUPFAM" id="SSF50249">
    <property type="entry name" value="Nucleic acid-binding proteins"/>
    <property type="match status" value="1"/>
</dbReference>
<protein>
    <recommendedName>
        <fullName evidence="2 3">Single-stranded DNA-binding protein</fullName>
    </recommendedName>
</protein>
<evidence type="ECO:0000256" key="3">
    <source>
        <dbReference type="RuleBase" id="RU000524"/>
    </source>
</evidence>
<dbReference type="InterPro" id="IPR000424">
    <property type="entry name" value="Primosome_PriB/ssb"/>
</dbReference>
<dbReference type="PROSITE" id="PS50935">
    <property type="entry name" value="SSB"/>
    <property type="match status" value="1"/>
</dbReference>
<dbReference type="NCBIfam" id="TIGR00621">
    <property type="entry name" value="ssb"/>
    <property type="match status" value="1"/>
</dbReference>
<dbReference type="RefSeq" id="WP_187255028.1">
    <property type="nucleotide sequence ID" value="NZ_JBHULF010000006.1"/>
</dbReference>
<dbReference type="InterPro" id="IPR012340">
    <property type="entry name" value="NA-bd_OB-fold"/>
</dbReference>
<reference evidence="4 5" key="1">
    <citation type="submission" date="2016-07" db="EMBL/GenBank/DDBJ databases">
        <title>Genome analysis of Flavihumibacter stibioxidans YS-17.</title>
        <authorList>
            <person name="Shi K."/>
            <person name="Han Y."/>
            <person name="Wang G."/>
        </authorList>
    </citation>
    <scope>NUCLEOTIDE SEQUENCE [LARGE SCALE GENOMIC DNA]</scope>
    <source>
        <strain evidence="4 5">YS-17</strain>
    </source>
</reference>
<organism evidence="4 5">
    <name type="scientific">Flavihumibacter stibioxidans</name>
    <dbReference type="NCBI Taxonomy" id="1834163"/>
    <lineage>
        <taxon>Bacteria</taxon>
        <taxon>Pseudomonadati</taxon>
        <taxon>Bacteroidota</taxon>
        <taxon>Chitinophagia</taxon>
        <taxon>Chitinophagales</taxon>
        <taxon>Chitinophagaceae</taxon>
        <taxon>Flavihumibacter</taxon>
    </lineage>
</organism>
<evidence type="ECO:0000313" key="5">
    <source>
        <dbReference type="Proteomes" id="UP000765802"/>
    </source>
</evidence>
<gene>
    <name evidence="4" type="ORF">BC349_01725</name>
</gene>
<keyword evidence="5" id="KW-1185">Reference proteome</keyword>
<dbReference type="Pfam" id="PF00436">
    <property type="entry name" value="SSB"/>
    <property type="match status" value="1"/>
</dbReference>
<keyword evidence="1 2" id="KW-0238">DNA-binding</keyword>